<dbReference type="Proteomes" id="UP000837803">
    <property type="component" value="Unassembled WGS sequence"/>
</dbReference>
<comment type="caution">
    <text evidence="1">The sequence shown here is derived from an EMBL/GenBank/DDBJ whole genome shotgun (WGS) entry which is preliminary data.</text>
</comment>
<organism evidence="1 2">
    <name type="scientific">Neolewinella maritima</name>
    <dbReference type="NCBI Taxonomy" id="1383882"/>
    <lineage>
        <taxon>Bacteria</taxon>
        <taxon>Pseudomonadati</taxon>
        <taxon>Bacteroidota</taxon>
        <taxon>Saprospiria</taxon>
        <taxon>Saprospirales</taxon>
        <taxon>Lewinellaceae</taxon>
        <taxon>Neolewinella</taxon>
    </lineage>
</organism>
<sequence>MERCMKRDYPQYSFTQYLSHTDSRMRYHGCQAVRHDDHIHVQTSR</sequence>
<keyword evidence="2" id="KW-1185">Reference proteome</keyword>
<protein>
    <submittedName>
        <fullName evidence="1">Uncharacterized protein</fullName>
    </submittedName>
</protein>
<accession>A0ABN8F9D9</accession>
<proteinExistence type="predicted"/>
<gene>
    <name evidence="1" type="ORF">LEM8419_01975</name>
</gene>
<evidence type="ECO:0000313" key="2">
    <source>
        <dbReference type="Proteomes" id="UP000837803"/>
    </source>
</evidence>
<evidence type="ECO:0000313" key="1">
    <source>
        <dbReference type="EMBL" id="CAH1000968.1"/>
    </source>
</evidence>
<name>A0ABN8F9D9_9BACT</name>
<dbReference type="EMBL" id="CAKLPZ010000002">
    <property type="protein sequence ID" value="CAH1000968.1"/>
    <property type="molecule type" value="Genomic_DNA"/>
</dbReference>
<reference evidence="1" key="1">
    <citation type="submission" date="2021-12" db="EMBL/GenBank/DDBJ databases">
        <authorList>
            <person name="Rodrigo-Torres L."/>
            <person name="Arahal R. D."/>
            <person name="Lucena T."/>
        </authorList>
    </citation>
    <scope>NUCLEOTIDE SEQUENCE</scope>
    <source>
        <strain evidence="1">CECT 8419</strain>
    </source>
</reference>